<keyword evidence="4" id="KW-0479">Metal-binding</keyword>
<dbReference type="Pfam" id="PF13344">
    <property type="entry name" value="Hydrolase_6"/>
    <property type="match status" value="1"/>
</dbReference>
<dbReference type="EMBL" id="BIFR01000001">
    <property type="protein sequence ID" value="GCE10143.1"/>
    <property type="molecule type" value="Genomic_DNA"/>
</dbReference>
<dbReference type="PANTHER" id="PTHR19288:SF46">
    <property type="entry name" value="HALOACID DEHALOGENASE-LIKE HYDROLASE DOMAIN-CONTAINING PROTEIN 2"/>
    <property type="match status" value="1"/>
</dbReference>
<name>A0A401ZTE6_9CHLR</name>
<protein>
    <submittedName>
        <fullName evidence="5">Acid sugar phosphatase</fullName>
    </submittedName>
</protein>
<accession>A0A401ZTE6</accession>
<dbReference type="GO" id="GO:0016791">
    <property type="term" value="F:phosphatase activity"/>
    <property type="evidence" value="ECO:0007669"/>
    <property type="project" value="TreeGrafter"/>
</dbReference>
<evidence type="ECO:0000256" key="3">
    <source>
        <dbReference type="PIRSR" id="PIRSR000915-2"/>
    </source>
</evidence>
<comment type="caution">
    <text evidence="5">The sequence shown here is derived from an EMBL/GenBank/DDBJ whole genome shotgun (WGS) entry which is preliminary data.</text>
</comment>
<evidence type="ECO:0000313" key="6">
    <source>
        <dbReference type="Proteomes" id="UP000287352"/>
    </source>
</evidence>
<feature type="active site" description="Proton donor" evidence="2">
    <location>
        <position position="13"/>
    </location>
</feature>
<reference evidence="6" key="1">
    <citation type="submission" date="2018-12" db="EMBL/GenBank/DDBJ databases">
        <title>Tengunoibacter tsumagoiensis gen. nov., sp. nov., Dictyobacter kobayashii sp. nov., D. alpinus sp. nov., and D. joshuensis sp. nov. and description of Dictyobacteraceae fam. nov. within the order Ktedonobacterales isolated from Tengu-no-mugimeshi.</title>
        <authorList>
            <person name="Wang C.M."/>
            <person name="Zheng Y."/>
            <person name="Sakai Y."/>
            <person name="Toyoda A."/>
            <person name="Minakuchi Y."/>
            <person name="Abe K."/>
            <person name="Yokota A."/>
            <person name="Yabe S."/>
        </authorList>
    </citation>
    <scope>NUCLEOTIDE SEQUENCE [LARGE SCALE GENOMIC DNA]</scope>
    <source>
        <strain evidence="6">Uno3</strain>
    </source>
</reference>
<feature type="binding site" evidence="4">
    <location>
        <position position="13"/>
    </location>
    <ligand>
        <name>Mg(2+)</name>
        <dbReference type="ChEBI" id="CHEBI:18420"/>
    </ligand>
</feature>
<dbReference type="GO" id="GO:0005737">
    <property type="term" value="C:cytoplasm"/>
    <property type="evidence" value="ECO:0007669"/>
    <property type="project" value="TreeGrafter"/>
</dbReference>
<evidence type="ECO:0000256" key="2">
    <source>
        <dbReference type="PIRSR" id="PIRSR000915-1"/>
    </source>
</evidence>
<dbReference type="OrthoDB" id="9810449at2"/>
<dbReference type="SUPFAM" id="SSF56784">
    <property type="entry name" value="HAD-like"/>
    <property type="match status" value="1"/>
</dbReference>
<organism evidence="5 6">
    <name type="scientific">Tengunoibacter tsumagoiensis</name>
    <dbReference type="NCBI Taxonomy" id="2014871"/>
    <lineage>
        <taxon>Bacteria</taxon>
        <taxon>Bacillati</taxon>
        <taxon>Chloroflexota</taxon>
        <taxon>Ktedonobacteria</taxon>
        <taxon>Ktedonobacterales</taxon>
        <taxon>Dictyobacteraceae</taxon>
        <taxon>Tengunoibacter</taxon>
    </lineage>
</organism>
<dbReference type="AlphaFoldDB" id="A0A401ZTE6"/>
<feature type="binding site" evidence="3">
    <location>
        <position position="185"/>
    </location>
    <ligand>
        <name>substrate</name>
    </ligand>
</feature>
<dbReference type="GO" id="GO:0046872">
    <property type="term" value="F:metal ion binding"/>
    <property type="evidence" value="ECO:0007669"/>
    <property type="project" value="UniProtKB-KW"/>
</dbReference>
<sequence>MITELTTFLIDLDGVIYRGEELLPGAHEFVNWLNASRKKYLFLTNNSFASEVQVLTKLARLGITTDGSHVMGAGQAAVKNIAHRFPAGSVYVVGERPLFDMVEANGLQIANHTEQKIDAVLVGLDRSFDYKTLTQAVLAVRGGATFIAINRDPLLPIAGGVIPGCGAMVAAIEAASGISPEVIGKPQPGLLWEALRLLGSQAQETVMVGDGLDTDIQAGTAAGTRTLLVFSGKDRPEDLARSTIKPDYVYQNLATMMAEIASLR</sequence>
<dbReference type="Pfam" id="PF13242">
    <property type="entry name" value="Hydrolase_like"/>
    <property type="match status" value="1"/>
</dbReference>
<dbReference type="PANTHER" id="PTHR19288">
    <property type="entry name" value="4-NITROPHENYLPHOSPHATASE-RELATED"/>
    <property type="match status" value="1"/>
</dbReference>
<dbReference type="InterPro" id="IPR006357">
    <property type="entry name" value="HAD-SF_hydro_IIA"/>
</dbReference>
<dbReference type="PIRSF" id="PIRSF000915">
    <property type="entry name" value="PGP-type_phosphatase"/>
    <property type="match status" value="1"/>
</dbReference>
<evidence type="ECO:0000256" key="4">
    <source>
        <dbReference type="PIRSR" id="PIRSR000915-3"/>
    </source>
</evidence>
<keyword evidence="6" id="KW-1185">Reference proteome</keyword>
<evidence type="ECO:0000256" key="1">
    <source>
        <dbReference type="PIRNR" id="PIRNR000915"/>
    </source>
</evidence>
<dbReference type="InterPro" id="IPR036412">
    <property type="entry name" value="HAD-like_sf"/>
</dbReference>
<dbReference type="InterPro" id="IPR023214">
    <property type="entry name" value="HAD_sf"/>
</dbReference>
<feature type="active site" description="Nucleophile" evidence="2">
    <location>
        <position position="11"/>
    </location>
</feature>
<proteinExistence type="inferred from homology"/>
<comment type="similarity">
    <text evidence="1">Belongs to the HAD-like hydrolase superfamily.</text>
</comment>
<gene>
    <name evidence="5" type="primary">nagD_1</name>
    <name evidence="5" type="ORF">KTT_00020</name>
</gene>
<dbReference type="NCBIfam" id="TIGR01460">
    <property type="entry name" value="HAD-SF-IIA"/>
    <property type="match status" value="1"/>
</dbReference>
<feature type="binding site" evidence="4">
    <location>
        <position position="11"/>
    </location>
    <ligand>
        <name>Mg(2+)</name>
        <dbReference type="ChEBI" id="CHEBI:18420"/>
    </ligand>
</feature>
<dbReference type="Proteomes" id="UP000287352">
    <property type="component" value="Unassembled WGS sequence"/>
</dbReference>
<keyword evidence="4" id="KW-0460">Magnesium</keyword>
<dbReference type="RefSeq" id="WP_126577768.1">
    <property type="nucleotide sequence ID" value="NZ_BIFR01000001.1"/>
</dbReference>
<feature type="binding site" evidence="4">
    <location>
        <position position="210"/>
    </location>
    <ligand>
        <name>Mg(2+)</name>
        <dbReference type="ChEBI" id="CHEBI:18420"/>
    </ligand>
</feature>
<comment type="cofactor">
    <cofactor evidence="4">
        <name>Mg(2+)</name>
        <dbReference type="ChEBI" id="CHEBI:18420"/>
    </cofactor>
    <text evidence="4">Divalent metal ions. Mg(2+) is the most effective.</text>
</comment>
<dbReference type="Gene3D" id="3.40.50.1000">
    <property type="entry name" value="HAD superfamily/HAD-like"/>
    <property type="match status" value="2"/>
</dbReference>
<evidence type="ECO:0000313" key="5">
    <source>
        <dbReference type="EMBL" id="GCE10143.1"/>
    </source>
</evidence>